<keyword evidence="3" id="KW-1185">Reference proteome</keyword>
<keyword evidence="1" id="KW-0472">Membrane</keyword>
<feature type="transmembrane region" description="Helical" evidence="1">
    <location>
        <begin position="82"/>
        <end position="102"/>
    </location>
</feature>
<name>A0AAV1MCD5_9NEOP</name>
<dbReference type="AlphaFoldDB" id="A0AAV1MCD5"/>
<organism evidence="2 3">
    <name type="scientific">Parnassius mnemosyne</name>
    <name type="common">clouded apollo</name>
    <dbReference type="NCBI Taxonomy" id="213953"/>
    <lineage>
        <taxon>Eukaryota</taxon>
        <taxon>Metazoa</taxon>
        <taxon>Ecdysozoa</taxon>
        <taxon>Arthropoda</taxon>
        <taxon>Hexapoda</taxon>
        <taxon>Insecta</taxon>
        <taxon>Pterygota</taxon>
        <taxon>Neoptera</taxon>
        <taxon>Endopterygota</taxon>
        <taxon>Lepidoptera</taxon>
        <taxon>Glossata</taxon>
        <taxon>Ditrysia</taxon>
        <taxon>Papilionoidea</taxon>
        <taxon>Papilionidae</taxon>
        <taxon>Parnassiinae</taxon>
        <taxon>Parnassini</taxon>
        <taxon>Parnassius</taxon>
        <taxon>Driopa</taxon>
    </lineage>
</organism>
<evidence type="ECO:0000256" key="1">
    <source>
        <dbReference type="SAM" id="Phobius"/>
    </source>
</evidence>
<comment type="caution">
    <text evidence="2">The sequence shown here is derived from an EMBL/GenBank/DDBJ whole genome shotgun (WGS) entry which is preliminary data.</text>
</comment>
<proteinExistence type="predicted"/>
<protein>
    <recommendedName>
        <fullName evidence="4">Reverse transcriptase</fullName>
    </recommendedName>
</protein>
<evidence type="ECO:0008006" key="4">
    <source>
        <dbReference type="Google" id="ProtNLM"/>
    </source>
</evidence>
<accession>A0AAV1MCD5</accession>
<keyword evidence="1" id="KW-0812">Transmembrane</keyword>
<evidence type="ECO:0000313" key="3">
    <source>
        <dbReference type="Proteomes" id="UP001314205"/>
    </source>
</evidence>
<dbReference type="Proteomes" id="UP001314205">
    <property type="component" value="Unassembled WGS sequence"/>
</dbReference>
<evidence type="ECO:0000313" key="2">
    <source>
        <dbReference type="EMBL" id="CAK1604127.1"/>
    </source>
</evidence>
<gene>
    <name evidence="2" type="ORF">PARMNEM_LOCUS22399</name>
</gene>
<keyword evidence="1" id="KW-1133">Transmembrane helix</keyword>
<sequence length="119" mass="13600">MQRLLDLLPPWLDEWRMTVNVGKTTALLTRGIRNFPSPLTLRGQGITYEKAVTYLGCRIDRMLRMTAFVDVAVRNRRKKRGVISLTVMCMCACGTVALKPIWVRFFFNLKGGVLVVVLR</sequence>
<dbReference type="EMBL" id="CAVLGL010000159">
    <property type="protein sequence ID" value="CAK1604127.1"/>
    <property type="molecule type" value="Genomic_DNA"/>
</dbReference>
<reference evidence="2 3" key="1">
    <citation type="submission" date="2023-11" db="EMBL/GenBank/DDBJ databases">
        <authorList>
            <person name="Hedman E."/>
            <person name="Englund M."/>
            <person name="Stromberg M."/>
            <person name="Nyberg Akerstrom W."/>
            <person name="Nylinder S."/>
            <person name="Jareborg N."/>
            <person name="Kallberg Y."/>
            <person name="Kronander E."/>
        </authorList>
    </citation>
    <scope>NUCLEOTIDE SEQUENCE [LARGE SCALE GENOMIC DNA]</scope>
</reference>